<dbReference type="OrthoDB" id="6138973at2759"/>
<dbReference type="PANTHER" id="PTHR33845">
    <property type="entry name" value="C2H2-TYPE DOMAIN-CONTAINING PROTEIN"/>
    <property type="match status" value="1"/>
</dbReference>
<dbReference type="AlphaFoldDB" id="A0A6J7ZZQ9"/>
<name>A0A6J7ZZQ9_MYTCO</name>
<evidence type="ECO:0000313" key="2">
    <source>
        <dbReference type="Proteomes" id="UP000507470"/>
    </source>
</evidence>
<keyword evidence="2" id="KW-1185">Reference proteome</keyword>
<gene>
    <name evidence="1" type="ORF">MCOR_2004</name>
</gene>
<dbReference type="Proteomes" id="UP000507470">
    <property type="component" value="Unassembled WGS sequence"/>
</dbReference>
<protein>
    <submittedName>
        <fullName evidence="1">Uncharacterized protein</fullName>
    </submittedName>
</protein>
<proteinExistence type="predicted"/>
<dbReference type="PANTHER" id="PTHR33845:SF1">
    <property type="entry name" value="C2H2-TYPE DOMAIN-CONTAINING PROTEIN"/>
    <property type="match status" value="1"/>
</dbReference>
<dbReference type="EMBL" id="CACVKT020000425">
    <property type="protein sequence ID" value="CAC5358972.1"/>
    <property type="molecule type" value="Genomic_DNA"/>
</dbReference>
<accession>A0A6J7ZZQ9</accession>
<reference evidence="1 2" key="1">
    <citation type="submission" date="2020-06" db="EMBL/GenBank/DDBJ databases">
        <authorList>
            <person name="Li R."/>
            <person name="Bekaert M."/>
        </authorList>
    </citation>
    <scope>NUCLEOTIDE SEQUENCE [LARGE SCALE GENOMIC DNA]</scope>
    <source>
        <strain evidence="2">wild</strain>
    </source>
</reference>
<sequence length="176" mass="19712">MRSRNQEDAMLDLVRELKDGQISQDSPITSSLIKDTVADLQTLIPDIQEIQIYSDNAGCYKNTLMMASLRRDVGNKLKSYNFSEAQDGKGPCDRRASHIKSVAKRYIDEGHDVTSAEEMKVAIDAIQNGQFRVKVVDTVTVIDGEKNTTKSIPGITQLHNFQFESGGLRVWKAYTQ</sequence>
<evidence type="ECO:0000313" key="1">
    <source>
        <dbReference type="EMBL" id="CAC5358972.1"/>
    </source>
</evidence>
<organism evidence="1 2">
    <name type="scientific">Mytilus coruscus</name>
    <name type="common">Sea mussel</name>
    <dbReference type="NCBI Taxonomy" id="42192"/>
    <lineage>
        <taxon>Eukaryota</taxon>
        <taxon>Metazoa</taxon>
        <taxon>Spiralia</taxon>
        <taxon>Lophotrochozoa</taxon>
        <taxon>Mollusca</taxon>
        <taxon>Bivalvia</taxon>
        <taxon>Autobranchia</taxon>
        <taxon>Pteriomorphia</taxon>
        <taxon>Mytilida</taxon>
        <taxon>Mytiloidea</taxon>
        <taxon>Mytilidae</taxon>
        <taxon>Mytilinae</taxon>
        <taxon>Mytilus</taxon>
    </lineage>
</organism>